<keyword evidence="4 6" id="KW-0472">Membrane</keyword>
<name>A0ABD3QUD2_9STRA</name>
<feature type="transmembrane region" description="Helical" evidence="6">
    <location>
        <begin position="231"/>
        <end position="248"/>
    </location>
</feature>
<evidence type="ECO:0000313" key="7">
    <source>
        <dbReference type="EMBL" id="KAL3803867.1"/>
    </source>
</evidence>
<dbReference type="Proteomes" id="UP001516023">
    <property type="component" value="Unassembled WGS sequence"/>
</dbReference>
<evidence type="ECO:0000256" key="6">
    <source>
        <dbReference type="SAM" id="Phobius"/>
    </source>
</evidence>
<comment type="subcellular location">
    <subcellularLocation>
        <location evidence="1">Membrane</location>
        <topology evidence="1">Multi-pass membrane protein</topology>
    </subcellularLocation>
</comment>
<evidence type="ECO:0000256" key="2">
    <source>
        <dbReference type="ARBA" id="ARBA00022692"/>
    </source>
</evidence>
<keyword evidence="3 6" id="KW-1133">Transmembrane helix</keyword>
<gene>
    <name evidence="7" type="ORF">HJC23_004029</name>
</gene>
<evidence type="ECO:0000256" key="1">
    <source>
        <dbReference type="ARBA" id="ARBA00004141"/>
    </source>
</evidence>
<feature type="region of interest" description="Disordered" evidence="5">
    <location>
        <begin position="60"/>
        <end position="81"/>
    </location>
</feature>
<evidence type="ECO:0000256" key="4">
    <source>
        <dbReference type="ARBA" id="ARBA00023136"/>
    </source>
</evidence>
<organism evidence="7 8">
    <name type="scientific">Cyclotella cryptica</name>
    <dbReference type="NCBI Taxonomy" id="29204"/>
    <lineage>
        <taxon>Eukaryota</taxon>
        <taxon>Sar</taxon>
        <taxon>Stramenopiles</taxon>
        <taxon>Ochrophyta</taxon>
        <taxon>Bacillariophyta</taxon>
        <taxon>Coscinodiscophyceae</taxon>
        <taxon>Thalassiosirophycidae</taxon>
        <taxon>Stephanodiscales</taxon>
        <taxon>Stephanodiscaceae</taxon>
        <taxon>Cyclotella</taxon>
    </lineage>
</organism>
<dbReference type="GO" id="GO:0016020">
    <property type="term" value="C:membrane"/>
    <property type="evidence" value="ECO:0007669"/>
    <property type="project" value="UniProtKB-SubCell"/>
</dbReference>
<keyword evidence="2 6" id="KW-0812">Transmembrane</keyword>
<accession>A0ABD3QUD2</accession>
<dbReference type="AlphaFoldDB" id="A0ABD3QUD2"/>
<feature type="transmembrane region" description="Helical" evidence="6">
    <location>
        <begin position="126"/>
        <end position="149"/>
    </location>
</feature>
<evidence type="ECO:0000313" key="8">
    <source>
        <dbReference type="Proteomes" id="UP001516023"/>
    </source>
</evidence>
<comment type="caution">
    <text evidence="7">The sequence shown here is derived from an EMBL/GenBank/DDBJ whole genome shotgun (WGS) entry which is preliminary data.</text>
</comment>
<dbReference type="PANTHER" id="PTHR10231">
    <property type="entry name" value="NUCLEOTIDE-SUGAR TRANSMEMBRANE TRANSPORTER"/>
    <property type="match status" value="1"/>
</dbReference>
<feature type="transmembrane region" description="Helical" evidence="6">
    <location>
        <begin position="325"/>
        <end position="346"/>
    </location>
</feature>
<feature type="transmembrane region" description="Helical" evidence="6">
    <location>
        <begin position="375"/>
        <end position="396"/>
    </location>
</feature>
<dbReference type="Pfam" id="PF04142">
    <property type="entry name" value="Nuc_sug_transp"/>
    <property type="match status" value="1"/>
</dbReference>
<feature type="transmembrane region" description="Helical" evidence="6">
    <location>
        <begin position="194"/>
        <end position="211"/>
    </location>
</feature>
<feature type="transmembrane region" description="Helical" evidence="6">
    <location>
        <begin position="416"/>
        <end position="434"/>
    </location>
</feature>
<feature type="transmembrane region" description="Helical" evidence="6">
    <location>
        <begin position="446"/>
        <end position="465"/>
    </location>
</feature>
<keyword evidence="8" id="KW-1185">Reference proteome</keyword>
<dbReference type="EMBL" id="JABMIG020000011">
    <property type="protein sequence ID" value="KAL3803867.1"/>
    <property type="molecule type" value="Genomic_DNA"/>
</dbReference>
<sequence length="501" mass="52816">MTSNNKSGKKHLLLFTATATALSLSLAPLVVVESKPLSPLSSISTHHGINAAVHLSGGGAGVATKKPQHKHMASSVTTGETKRVVTEEEKFPFVSTSYSVIAKSLDSNVATTSTVSPPAAPTNKDALSPMAIACMSLLALQFGVQPILVRKYTPQTIVRSSVVLVQEVVKFAIAGTIYLTGTAKEKRAKDFEGWSIKMWIALAGLPAFLYTIQNLSSLMAYQNLEALTFNVLNQTKILSAALFCFLVMGKRQSRMQVASLVLLTLSTLVIEKIVHPGVLIGLMSRGGRTGAAALGVEGMIQGLKGLTSTFGVRGGSAGKRFTHGVLPILVASLISGLAGALTQLNLQGGGSHMSFWGKKSTNHPSAVGSRPPRNAYLFSMEMNVASIALLLASLFMSSDGRDILRTPSTFFSNWTPQTFIPVITNAIGGILVGLVTKHAGSVRKGFALIFGLLLSGLFQANGSGIRSEQVIGGLMAAASLWMHTVHPYKAQTAEVGSGRKT</sequence>
<dbReference type="InterPro" id="IPR037185">
    <property type="entry name" value="EmrE-like"/>
</dbReference>
<evidence type="ECO:0000256" key="3">
    <source>
        <dbReference type="ARBA" id="ARBA00022989"/>
    </source>
</evidence>
<feature type="transmembrane region" description="Helical" evidence="6">
    <location>
        <begin position="12"/>
        <end position="32"/>
    </location>
</feature>
<evidence type="ECO:0000256" key="5">
    <source>
        <dbReference type="SAM" id="MobiDB-lite"/>
    </source>
</evidence>
<dbReference type="InterPro" id="IPR007271">
    <property type="entry name" value="Nuc_sug_transpt"/>
</dbReference>
<dbReference type="SUPFAM" id="SSF103481">
    <property type="entry name" value="Multidrug resistance efflux transporter EmrE"/>
    <property type="match status" value="1"/>
</dbReference>
<protein>
    <recommendedName>
        <fullName evidence="9">Nucleotide-sugar transporter</fullName>
    </recommendedName>
</protein>
<proteinExistence type="predicted"/>
<reference evidence="7 8" key="1">
    <citation type="journal article" date="2020" name="G3 (Bethesda)">
        <title>Improved Reference Genome for Cyclotella cryptica CCMP332, a Model for Cell Wall Morphogenesis, Salinity Adaptation, and Lipid Production in Diatoms (Bacillariophyta).</title>
        <authorList>
            <person name="Roberts W.R."/>
            <person name="Downey K.M."/>
            <person name="Ruck E.C."/>
            <person name="Traller J.C."/>
            <person name="Alverson A.J."/>
        </authorList>
    </citation>
    <scope>NUCLEOTIDE SEQUENCE [LARGE SCALE GENOMIC DNA]</scope>
    <source>
        <strain evidence="7 8">CCMP332</strain>
    </source>
</reference>
<evidence type="ECO:0008006" key="9">
    <source>
        <dbReference type="Google" id="ProtNLM"/>
    </source>
</evidence>